<organism evidence="1 2">
    <name type="scientific">Clostridium porci</name>
    <dbReference type="NCBI Taxonomy" id="2605778"/>
    <lineage>
        <taxon>Bacteria</taxon>
        <taxon>Bacillati</taxon>
        <taxon>Bacillota</taxon>
        <taxon>Clostridia</taxon>
        <taxon>Eubacteriales</taxon>
        <taxon>Clostridiaceae</taxon>
        <taxon>Clostridium</taxon>
    </lineage>
</organism>
<dbReference type="RefSeq" id="WP_154472600.1">
    <property type="nucleotide sequence ID" value="NZ_DBEWUL010000151.1"/>
</dbReference>
<dbReference type="InterPro" id="IPR016621">
    <property type="entry name" value="UCP014543"/>
</dbReference>
<accession>A0A7X2NLM8</accession>
<comment type="caution">
    <text evidence="1">The sequence shown here is derived from an EMBL/GenBank/DDBJ whole genome shotgun (WGS) entry which is preliminary data.</text>
</comment>
<dbReference type="EMBL" id="VUMD01000009">
    <property type="protein sequence ID" value="MSS37157.1"/>
    <property type="molecule type" value="Genomic_DNA"/>
</dbReference>
<proteinExistence type="predicted"/>
<gene>
    <name evidence="1" type="ORF">FYJ39_11385</name>
</gene>
<dbReference type="AlphaFoldDB" id="A0A7X2NLM8"/>
<name>A0A7X2NLM8_9CLOT</name>
<dbReference type="Proteomes" id="UP000429958">
    <property type="component" value="Unassembled WGS sequence"/>
</dbReference>
<dbReference type="Pfam" id="PF12646">
    <property type="entry name" value="DUF3783"/>
    <property type="match status" value="1"/>
</dbReference>
<reference evidence="1 2" key="1">
    <citation type="submission" date="2019-08" db="EMBL/GenBank/DDBJ databases">
        <title>In-depth cultivation of the pig gut microbiome towards novel bacterial diversity and tailored functional studies.</title>
        <authorList>
            <person name="Wylensek D."/>
            <person name="Hitch T.C.A."/>
            <person name="Clavel T."/>
        </authorList>
    </citation>
    <scope>NUCLEOTIDE SEQUENCE [LARGE SCALE GENOMIC DNA]</scope>
    <source>
        <strain evidence="1 2">WCA-389-WT-23D1</strain>
    </source>
</reference>
<protein>
    <submittedName>
        <fullName evidence="1">DUF3783 domain-containing protein</fullName>
    </submittedName>
</protein>
<evidence type="ECO:0000313" key="1">
    <source>
        <dbReference type="EMBL" id="MSS37157.1"/>
    </source>
</evidence>
<evidence type="ECO:0000313" key="2">
    <source>
        <dbReference type="Proteomes" id="UP000429958"/>
    </source>
</evidence>
<keyword evidence="2" id="KW-1185">Reference proteome</keyword>
<sequence length="154" mass="17470">MAKMMERVLYYNPGTPETMKHVAVMKSVLVRMGIRIKNVGPEQVMEQVGYLAGLPGYEAAGKHDEPQSICEKEGYGKTEGREADTLPVIPVQMLVLHQFSNRRLDELLFNLRKAGVPKIELKAVLTEYNSGWTFYHLYQELKEEHEAMTAGNQS</sequence>